<dbReference type="EMBL" id="LIAE01007628">
    <property type="protein sequence ID" value="PAV78021.1"/>
    <property type="molecule type" value="Genomic_DNA"/>
</dbReference>
<dbReference type="AlphaFoldDB" id="A0A2A2KVP8"/>
<dbReference type="Proteomes" id="UP000218231">
    <property type="component" value="Unassembled WGS sequence"/>
</dbReference>
<dbReference type="OrthoDB" id="5985519at2759"/>
<protein>
    <recommendedName>
        <fullName evidence="1">EGF-like domain-containing protein</fullName>
    </recommendedName>
</protein>
<organism evidence="2 3">
    <name type="scientific">Diploscapter pachys</name>
    <dbReference type="NCBI Taxonomy" id="2018661"/>
    <lineage>
        <taxon>Eukaryota</taxon>
        <taxon>Metazoa</taxon>
        <taxon>Ecdysozoa</taxon>
        <taxon>Nematoda</taxon>
        <taxon>Chromadorea</taxon>
        <taxon>Rhabditida</taxon>
        <taxon>Rhabditina</taxon>
        <taxon>Rhabditomorpha</taxon>
        <taxon>Rhabditoidea</taxon>
        <taxon>Rhabditidae</taxon>
        <taxon>Diploscapter</taxon>
    </lineage>
</organism>
<dbReference type="InterPro" id="IPR000742">
    <property type="entry name" value="EGF"/>
</dbReference>
<feature type="domain" description="EGF-like" evidence="1">
    <location>
        <begin position="135"/>
        <end position="148"/>
    </location>
</feature>
<proteinExistence type="predicted"/>
<gene>
    <name evidence="2" type="ORF">WR25_00910</name>
</gene>
<dbReference type="PROSITE" id="PS01186">
    <property type="entry name" value="EGF_2"/>
    <property type="match status" value="1"/>
</dbReference>
<name>A0A2A2KVP8_9BILA</name>
<accession>A0A2A2KVP8</accession>
<dbReference type="STRING" id="2018661.A0A2A2KVP8"/>
<sequence length="191" mass="21628">MEIFSPFMDKDFFDEAIGMPYECAMKSFCPDVCCRSVSEILRSVKPFTALCRMNPCKAQEWERCTLEPNKNNDLFAIRKNNWNATCPCDSKAEIFRADIQRCVAHNPCYKKNLCEVNEKCVNVYGGKGINDGYLCICQLGYIKTDTGCEPISLSLKAWHGLAHSEPTVLQEDSEARIHSVILLAMTYLLTS</sequence>
<evidence type="ECO:0000259" key="1">
    <source>
        <dbReference type="PROSITE" id="PS01186"/>
    </source>
</evidence>
<keyword evidence="3" id="KW-1185">Reference proteome</keyword>
<evidence type="ECO:0000313" key="3">
    <source>
        <dbReference type="Proteomes" id="UP000218231"/>
    </source>
</evidence>
<reference evidence="2 3" key="1">
    <citation type="journal article" date="2017" name="Curr. Biol.">
        <title>Genome architecture and evolution of a unichromosomal asexual nematode.</title>
        <authorList>
            <person name="Fradin H."/>
            <person name="Zegar C."/>
            <person name="Gutwein M."/>
            <person name="Lucas J."/>
            <person name="Kovtun M."/>
            <person name="Corcoran D."/>
            <person name="Baugh L.R."/>
            <person name="Kiontke K."/>
            <person name="Gunsalus K."/>
            <person name="Fitch D.H."/>
            <person name="Piano F."/>
        </authorList>
    </citation>
    <scope>NUCLEOTIDE SEQUENCE [LARGE SCALE GENOMIC DNA]</scope>
    <source>
        <strain evidence="2">PF1309</strain>
    </source>
</reference>
<comment type="caution">
    <text evidence="2">The sequence shown here is derived from an EMBL/GenBank/DDBJ whole genome shotgun (WGS) entry which is preliminary data.</text>
</comment>
<evidence type="ECO:0000313" key="2">
    <source>
        <dbReference type="EMBL" id="PAV78021.1"/>
    </source>
</evidence>